<comment type="caution">
    <text evidence="2">The sequence shown here is derived from an EMBL/GenBank/DDBJ whole genome shotgun (WGS) entry which is preliminary data.</text>
</comment>
<reference evidence="3" key="1">
    <citation type="submission" date="2016-06" db="EMBL/GenBank/DDBJ databases">
        <authorList>
            <person name="de Vries S.P.W."/>
            <person name="Hadjirin N.F."/>
            <person name="Lay E.M."/>
            <person name="Zadoks R.N."/>
            <person name="Peacock S.J."/>
            <person name="Parkhill J."/>
            <person name="Grant A.J."/>
            <person name="Mcdougall S."/>
            <person name="Holmes M.A."/>
        </authorList>
    </citation>
    <scope>NUCLEOTIDE SEQUENCE [LARGE SCALE GENOMIC DNA]</scope>
    <source>
        <strain evidence="3">NZ1587</strain>
    </source>
</reference>
<feature type="transmembrane region" description="Helical" evidence="1">
    <location>
        <begin position="304"/>
        <end position="322"/>
    </location>
</feature>
<name>A0A1L8ML08_9STRE</name>
<feature type="transmembrane region" description="Helical" evidence="1">
    <location>
        <begin position="146"/>
        <end position="170"/>
    </location>
</feature>
<dbReference type="STRING" id="1856638.A9Q68_09640"/>
<evidence type="ECO:0000256" key="1">
    <source>
        <dbReference type="SAM" id="Phobius"/>
    </source>
</evidence>
<protein>
    <submittedName>
        <fullName evidence="2">Uncharacterized protein</fullName>
    </submittedName>
</protein>
<feature type="transmembrane region" description="Helical" evidence="1">
    <location>
        <begin position="224"/>
        <end position="246"/>
    </location>
</feature>
<dbReference type="AlphaFoldDB" id="A0A1L8ML08"/>
<feature type="transmembrane region" description="Helical" evidence="1">
    <location>
        <begin position="419"/>
        <end position="436"/>
    </location>
</feature>
<feature type="transmembrane region" description="Helical" evidence="1">
    <location>
        <begin position="119"/>
        <end position="140"/>
    </location>
</feature>
<sequence length="443" mass="51885">MNILEIVKLFINDSFHGFIKRPIFKNKIGIYGLLTTFLILYCFYFYINAVEFVNLGQNRGNYTFEELKIAQKLSITSYSDLSFVFGILIFHLSEAIIQVKSSSLFTIKSLPYHKNELKYAVQFFKLGTSAIFFELFFIIMMPGLQIIGNVIISTLLFFTCHFSFFNGYMLSLFYYNSFNKIFISYYSKLKNFLTVAFLCLTFYFFYIGRFKLETFLSKLINQPIYLTIICFVFNIIIVFIFLSIPYRNIENQFLKSTYYYLPFSRYLPNEYKGLMRTKLYIVSQIVLTVTCLYSLIVADFMTMLSIFGQLFPFLNVVFLHYFDSTAKVRKIYNLLNVSILKELFKVSICVVVFQIPLIILGFYLPGRYHDFLWGILLAFAAIIIGALFPKSSSTLNETVSTFLLFLTVVMILIMKNYLLPMIFVIVIFIAIILYLLKKERSLV</sequence>
<keyword evidence="1" id="KW-0472">Membrane</keyword>
<feature type="transmembrane region" description="Helical" evidence="1">
    <location>
        <begin position="395"/>
        <end position="413"/>
    </location>
</feature>
<evidence type="ECO:0000313" key="3">
    <source>
        <dbReference type="Proteomes" id="UP000182015"/>
    </source>
</evidence>
<feature type="transmembrane region" description="Helical" evidence="1">
    <location>
        <begin position="191"/>
        <end position="212"/>
    </location>
</feature>
<accession>A0A1L8ML08</accession>
<dbReference type="Proteomes" id="UP000182015">
    <property type="component" value="Unassembled WGS sequence"/>
</dbReference>
<proteinExistence type="predicted"/>
<feature type="transmembrane region" description="Helical" evidence="1">
    <location>
        <begin position="343"/>
        <end position="365"/>
    </location>
</feature>
<gene>
    <name evidence="2" type="ORF">A9Q68_09640</name>
</gene>
<dbReference type="EMBL" id="LZDD01000003">
    <property type="protein sequence ID" value="OJF71433.1"/>
    <property type="molecule type" value="Genomic_DNA"/>
</dbReference>
<keyword evidence="1" id="KW-1133">Transmembrane helix</keyword>
<organism evidence="2 3">
    <name type="scientific">Streptococcus bovimastitidis</name>
    <dbReference type="NCBI Taxonomy" id="1856638"/>
    <lineage>
        <taxon>Bacteria</taxon>
        <taxon>Bacillati</taxon>
        <taxon>Bacillota</taxon>
        <taxon>Bacilli</taxon>
        <taxon>Lactobacillales</taxon>
        <taxon>Streptococcaceae</taxon>
        <taxon>Streptococcus</taxon>
    </lineage>
</organism>
<evidence type="ECO:0000313" key="2">
    <source>
        <dbReference type="EMBL" id="OJF71433.1"/>
    </source>
</evidence>
<keyword evidence="3" id="KW-1185">Reference proteome</keyword>
<feature type="transmembrane region" description="Helical" evidence="1">
    <location>
        <begin position="279"/>
        <end position="298"/>
    </location>
</feature>
<feature type="transmembrane region" description="Helical" evidence="1">
    <location>
        <begin position="81"/>
        <end position="99"/>
    </location>
</feature>
<feature type="transmembrane region" description="Helical" evidence="1">
    <location>
        <begin position="28"/>
        <end position="47"/>
    </location>
</feature>
<feature type="transmembrane region" description="Helical" evidence="1">
    <location>
        <begin position="371"/>
        <end position="388"/>
    </location>
</feature>
<keyword evidence="1" id="KW-0812">Transmembrane</keyword>